<gene>
    <name evidence="6" type="ORF">M413DRAFT_428551</name>
</gene>
<dbReference type="HOGENOM" id="CLU_063928_0_0_1"/>
<organism evidence="6 7">
    <name type="scientific">Hebeloma cylindrosporum</name>
    <dbReference type="NCBI Taxonomy" id="76867"/>
    <lineage>
        <taxon>Eukaryota</taxon>
        <taxon>Fungi</taxon>
        <taxon>Dikarya</taxon>
        <taxon>Basidiomycota</taxon>
        <taxon>Agaricomycotina</taxon>
        <taxon>Agaricomycetes</taxon>
        <taxon>Agaricomycetidae</taxon>
        <taxon>Agaricales</taxon>
        <taxon>Agaricineae</taxon>
        <taxon>Hymenogastraceae</taxon>
        <taxon>Hebeloma</taxon>
    </lineage>
</organism>
<dbReference type="GO" id="GO:0016765">
    <property type="term" value="F:transferase activity, transferring alkyl or aryl (other than methyl) groups"/>
    <property type="evidence" value="ECO:0007669"/>
    <property type="project" value="InterPro"/>
</dbReference>
<keyword evidence="7" id="KW-1185">Reference proteome</keyword>
<dbReference type="InterPro" id="IPR050475">
    <property type="entry name" value="Prenyltransferase_related"/>
</dbReference>
<evidence type="ECO:0008006" key="8">
    <source>
        <dbReference type="Google" id="ProtNLM"/>
    </source>
</evidence>
<name>A0A0C2Y3N8_HEBCY</name>
<dbReference type="AlphaFoldDB" id="A0A0C2Y3N8"/>
<protein>
    <recommendedName>
        <fullName evidence="8">UbiA prenyltransferase family</fullName>
    </recommendedName>
</protein>
<dbReference type="PANTHER" id="PTHR42723">
    <property type="entry name" value="CHLOROPHYLL SYNTHASE"/>
    <property type="match status" value="1"/>
</dbReference>
<dbReference type="InterPro" id="IPR000537">
    <property type="entry name" value="UbiA_prenyltransferase"/>
</dbReference>
<evidence type="ECO:0000256" key="4">
    <source>
        <dbReference type="ARBA" id="ARBA00023136"/>
    </source>
</evidence>
<evidence type="ECO:0000313" key="7">
    <source>
        <dbReference type="Proteomes" id="UP000053424"/>
    </source>
</evidence>
<dbReference type="OrthoDB" id="434972at2759"/>
<dbReference type="GO" id="GO:0016020">
    <property type="term" value="C:membrane"/>
    <property type="evidence" value="ECO:0007669"/>
    <property type="project" value="UniProtKB-SubCell"/>
</dbReference>
<accession>A0A0C2Y3N8</accession>
<feature type="transmembrane region" description="Helical" evidence="5">
    <location>
        <begin position="100"/>
        <end position="129"/>
    </location>
</feature>
<keyword evidence="3 5" id="KW-1133">Transmembrane helix</keyword>
<feature type="transmembrane region" description="Helical" evidence="5">
    <location>
        <begin position="141"/>
        <end position="161"/>
    </location>
</feature>
<reference evidence="7" key="2">
    <citation type="submission" date="2015-01" db="EMBL/GenBank/DDBJ databases">
        <title>Evolutionary Origins and Diversification of the Mycorrhizal Mutualists.</title>
        <authorList>
            <consortium name="DOE Joint Genome Institute"/>
            <consortium name="Mycorrhizal Genomics Consortium"/>
            <person name="Kohler A."/>
            <person name="Kuo A."/>
            <person name="Nagy L.G."/>
            <person name="Floudas D."/>
            <person name="Copeland A."/>
            <person name="Barry K.W."/>
            <person name="Cichocki N."/>
            <person name="Veneault-Fourrey C."/>
            <person name="LaButti K."/>
            <person name="Lindquist E.A."/>
            <person name="Lipzen A."/>
            <person name="Lundell T."/>
            <person name="Morin E."/>
            <person name="Murat C."/>
            <person name="Riley R."/>
            <person name="Ohm R."/>
            <person name="Sun H."/>
            <person name="Tunlid A."/>
            <person name="Henrissat B."/>
            <person name="Grigoriev I.V."/>
            <person name="Hibbett D.S."/>
            <person name="Martin F."/>
        </authorList>
    </citation>
    <scope>NUCLEOTIDE SEQUENCE [LARGE SCALE GENOMIC DNA]</scope>
    <source>
        <strain evidence="7">h7</strain>
    </source>
</reference>
<feature type="transmembrane region" description="Helical" evidence="5">
    <location>
        <begin position="229"/>
        <end position="248"/>
    </location>
</feature>
<evidence type="ECO:0000256" key="5">
    <source>
        <dbReference type="SAM" id="Phobius"/>
    </source>
</evidence>
<evidence type="ECO:0000256" key="3">
    <source>
        <dbReference type="ARBA" id="ARBA00022989"/>
    </source>
</evidence>
<dbReference type="InterPro" id="IPR044878">
    <property type="entry name" value="UbiA_sf"/>
</dbReference>
<comment type="subcellular location">
    <subcellularLocation>
        <location evidence="1">Membrane</location>
        <topology evidence="1">Multi-pass membrane protein</topology>
    </subcellularLocation>
</comment>
<sequence length="282" mass="31866">MLQVGHWEKIISNAQYHLTTIHLFTRTDYTTILPAISFAIALSANTQEWPFIKSAFWVYIHLLQLTVSNQCSGHEDKVDKPWRPVPSGRISVGQIRRLRWILAAGCLAISFFVGRLVLCASFGVTLYTILYDDLLLRGHLIFRNLCIAAGYLAFEVGALFIMKELRSLACCALLIFTTFSAHDFPDVGGDKTSGRRTFPIVAPSASRWFVSAMVILWTMGICHSWSFGAVSRGLFFGLGMVIAGRFLWFRDAARDKYTLSWYKVSSFCRPPYGFILEILIIL</sequence>
<dbReference type="PANTHER" id="PTHR42723:SF1">
    <property type="entry name" value="CHLOROPHYLL SYNTHASE, CHLOROPLASTIC"/>
    <property type="match status" value="1"/>
</dbReference>
<reference evidence="6 7" key="1">
    <citation type="submission" date="2014-04" db="EMBL/GenBank/DDBJ databases">
        <authorList>
            <consortium name="DOE Joint Genome Institute"/>
            <person name="Kuo A."/>
            <person name="Gay G."/>
            <person name="Dore J."/>
            <person name="Kohler A."/>
            <person name="Nagy L.G."/>
            <person name="Floudas D."/>
            <person name="Copeland A."/>
            <person name="Barry K.W."/>
            <person name="Cichocki N."/>
            <person name="Veneault-Fourrey C."/>
            <person name="LaButti K."/>
            <person name="Lindquist E.A."/>
            <person name="Lipzen A."/>
            <person name="Lundell T."/>
            <person name="Morin E."/>
            <person name="Murat C."/>
            <person name="Sun H."/>
            <person name="Tunlid A."/>
            <person name="Henrissat B."/>
            <person name="Grigoriev I.V."/>
            <person name="Hibbett D.S."/>
            <person name="Martin F."/>
            <person name="Nordberg H.P."/>
            <person name="Cantor M.N."/>
            <person name="Hua S.X."/>
        </authorList>
    </citation>
    <scope>NUCLEOTIDE SEQUENCE [LARGE SCALE GENOMIC DNA]</scope>
    <source>
        <strain evidence="7">h7</strain>
    </source>
</reference>
<keyword evidence="2 5" id="KW-0812">Transmembrane</keyword>
<proteinExistence type="predicted"/>
<feature type="transmembrane region" description="Helical" evidence="5">
    <location>
        <begin position="205"/>
        <end position="222"/>
    </location>
</feature>
<dbReference type="Gene3D" id="1.10.357.140">
    <property type="entry name" value="UbiA prenyltransferase"/>
    <property type="match status" value="1"/>
</dbReference>
<evidence type="ECO:0000256" key="1">
    <source>
        <dbReference type="ARBA" id="ARBA00004141"/>
    </source>
</evidence>
<keyword evidence="4 5" id="KW-0472">Membrane</keyword>
<dbReference type="Pfam" id="PF01040">
    <property type="entry name" value="UbiA"/>
    <property type="match status" value="1"/>
</dbReference>
<dbReference type="EMBL" id="KN831816">
    <property type="protein sequence ID" value="KIM35682.1"/>
    <property type="molecule type" value="Genomic_DNA"/>
</dbReference>
<dbReference type="CDD" id="cd13965">
    <property type="entry name" value="PT_UbiA_3"/>
    <property type="match status" value="1"/>
</dbReference>
<dbReference type="Proteomes" id="UP000053424">
    <property type="component" value="Unassembled WGS sequence"/>
</dbReference>
<evidence type="ECO:0000313" key="6">
    <source>
        <dbReference type="EMBL" id="KIM35682.1"/>
    </source>
</evidence>
<evidence type="ECO:0000256" key="2">
    <source>
        <dbReference type="ARBA" id="ARBA00022692"/>
    </source>
</evidence>